<evidence type="ECO:0000259" key="1">
    <source>
        <dbReference type="Pfam" id="PF13963"/>
    </source>
</evidence>
<feature type="domain" description="Transposase-associated" evidence="1">
    <location>
        <begin position="7"/>
        <end position="80"/>
    </location>
</feature>
<dbReference type="Pfam" id="PF13963">
    <property type="entry name" value="Transpos_assoc"/>
    <property type="match status" value="1"/>
</dbReference>
<dbReference type="AlphaFoldDB" id="A0A835I634"/>
<dbReference type="EMBL" id="JADFTS010000004">
    <property type="protein sequence ID" value="KAF9610347.1"/>
    <property type="molecule type" value="Genomic_DNA"/>
</dbReference>
<keyword evidence="3" id="KW-1185">Reference proteome</keyword>
<sequence>MSQPIPKDWMNEIDRFGIVYKQGVSDFIQFASDKDLTSTTCPCPCNKCRNRKRFPFDIVRKHLILHGIESTYRVWVLHGENPYKDRMVDRDAEENNEAEGLRMGNLVDVAYGIHEGLAGDLNGGDESEGGDLEPPYVLEPDLGKRKNLSLMFPKQHQREVEKDFSQKFRSSKYAFRKRFLHKCGGVEEAIAKMPGWQGSKSLGCVCRK</sequence>
<reference evidence="2 3" key="1">
    <citation type="submission" date="2020-10" db="EMBL/GenBank/DDBJ databases">
        <title>The Coptis chinensis genome and diversification of protoberbering-type alkaloids.</title>
        <authorList>
            <person name="Wang B."/>
            <person name="Shu S."/>
            <person name="Song C."/>
            <person name="Liu Y."/>
        </authorList>
    </citation>
    <scope>NUCLEOTIDE SEQUENCE [LARGE SCALE GENOMIC DNA]</scope>
    <source>
        <strain evidence="2">HL-2020</strain>
        <tissue evidence="2">Leaf</tissue>
    </source>
</reference>
<proteinExistence type="predicted"/>
<dbReference type="Proteomes" id="UP000631114">
    <property type="component" value="Unassembled WGS sequence"/>
</dbReference>
<evidence type="ECO:0000313" key="3">
    <source>
        <dbReference type="Proteomes" id="UP000631114"/>
    </source>
</evidence>
<evidence type="ECO:0000313" key="2">
    <source>
        <dbReference type="EMBL" id="KAF9610347.1"/>
    </source>
</evidence>
<name>A0A835I634_9MAGN</name>
<gene>
    <name evidence="2" type="ORF">IFM89_022017</name>
</gene>
<accession>A0A835I634</accession>
<comment type="caution">
    <text evidence="2">The sequence shown here is derived from an EMBL/GenBank/DDBJ whole genome shotgun (WGS) entry which is preliminary data.</text>
</comment>
<protein>
    <recommendedName>
        <fullName evidence="1">Transposase-associated domain-containing protein</fullName>
    </recommendedName>
</protein>
<dbReference type="InterPro" id="IPR029480">
    <property type="entry name" value="Transpos_assoc"/>
</dbReference>
<organism evidence="2 3">
    <name type="scientific">Coptis chinensis</name>
    <dbReference type="NCBI Taxonomy" id="261450"/>
    <lineage>
        <taxon>Eukaryota</taxon>
        <taxon>Viridiplantae</taxon>
        <taxon>Streptophyta</taxon>
        <taxon>Embryophyta</taxon>
        <taxon>Tracheophyta</taxon>
        <taxon>Spermatophyta</taxon>
        <taxon>Magnoliopsida</taxon>
        <taxon>Ranunculales</taxon>
        <taxon>Ranunculaceae</taxon>
        <taxon>Coptidoideae</taxon>
        <taxon>Coptis</taxon>
    </lineage>
</organism>